<dbReference type="PANTHER" id="PTHR43105:SF14">
    <property type="entry name" value="FORMATE DEHYDROGENASE H"/>
    <property type="match status" value="1"/>
</dbReference>
<dbReference type="AlphaFoldDB" id="A0A517ZME6"/>
<dbReference type="GO" id="GO:0016020">
    <property type="term" value="C:membrane"/>
    <property type="evidence" value="ECO:0007669"/>
    <property type="project" value="TreeGrafter"/>
</dbReference>
<dbReference type="GO" id="GO:0015948">
    <property type="term" value="P:methanogenesis"/>
    <property type="evidence" value="ECO:0007669"/>
    <property type="project" value="InterPro"/>
</dbReference>
<sequence length="464" mass="50722">MFVCRGFCIAPALLKGEPIPMSIAELPVDKTDELKIVKDATCTFCGCVCDDMELTVQGNKITKAKNACVLGKSWFFNHHIEDRPEATIAGQPVPFEEAVEKAADILLAATYPITYGLSDTTSEAQRVAIAITDWIGGTIDTTTSVCHGPSGMAFQGVGEVTCSLGEIKNRADFVLFWGCNPAEGHPRHFTRYSLMPKGQFLPNGRKDRTAVLIDVRKTKTARAMDYYLQLKPRSDFELAWALRGIAAGVEVDPDIEQITGIPLDMLEDLVSKMKEAKFGVIMFGMGLTMTRGKHINTEAVLALARDMNKYTRFAAKPLRGHGNVTGADNIVAWSTGYPFGVNLNRGYPRFNPGEFTTSDTLARGEADAALIIASDPMSNFSNPAREHLSKIPTVVLDPKLSETAKIATVAFTSATYGINTPGTVYRMDDVPIPLRPAFESPYRSDQTILTAIETRIREKQLAAL</sequence>
<evidence type="ECO:0000256" key="1">
    <source>
        <dbReference type="ARBA" id="ARBA00023002"/>
    </source>
</evidence>
<dbReference type="Gene3D" id="3.40.228.10">
    <property type="entry name" value="Dimethylsulfoxide Reductase, domain 2"/>
    <property type="match status" value="2"/>
</dbReference>
<dbReference type="InterPro" id="IPR016457">
    <property type="entry name" value="Formylmethanofuran_DH_bsu"/>
</dbReference>
<dbReference type="CDD" id="cd02761">
    <property type="entry name" value="MopB_FmdB-FwdB"/>
    <property type="match status" value="1"/>
</dbReference>
<dbReference type="SUPFAM" id="SSF53706">
    <property type="entry name" value="Formate dehydrogenase/DMSO reductase, domains 1-3"/>
    <property type="match status" value="1"/>
</dbReference>
<name>A0A517ZME6_9PLAN</name>
<accession>A0A517ZME6</accession>
<evidence type="ECO:0000313" key="3">
    <source>
        <dbReference type="Proteomes" id="UP000319383"/>
    </source>
</evidence>
<protein>
    <submittedName>
        <fullName evidence="2">Formate dehydrogenase H</fullName>
    </submittedName>
</protein>
<gene>
    <name evidence="2" type="primary">fdhF</name>
    <name evidence="2" type="ORF">Mal52_21300</name>
</gene>
<dbReference type="EMBL" id="CP036276">
    <property type="protein sequence ID" value="QDU43654.1"/>
    <property type="molecule type" value="Genomic_DNA"/>
</dbReference>
<evidence type="ECO:0000313" key="2">
    <source>
        <dbReference type="EMBL" id="QDU43654.1"/>
    </source>
</evidence>
<dbReference type="KEGG" id="sdyn:Mal52_21300"/>
<dbReference type="GO" id="GO:0022904">
    <property type="term" value="P:respiratory electron transport chain"/>
    <property type="evidence" value="ECO:0007669"/>
    <property type="project" value="TreeGrafter"/>
</dbReference>
<proteinExistence type="predicted"/>
<dbReference type="PANTHER" id="PTHR43105">
    <property type="entry name" value="RESPIRATORY NITRATE REDUCTASE"/>
    <property type="match status" value="1"/>
</dbReference>
<keyword evidence="3" id="KW-1185">Reference proteome</keyword>
<dbReference type="Gene3D" id="3.40.50.740">
    <property type="match status" value="1"/>
</dbReference>
<dbReference type="Proteomes" id="UP000319383">
    <property type="component" value="Chromosome"/>
</dbReference>
<organism evidence="2 3">
    <name type="scientific">Symmachiella dynata</name>
    <dbReference type="NCBI Taxonomy" id="2527995"/>
    <lineage>
        <taxon>Bacteria</taxon>
        <taxon>Pseudomonadati</taxon>
        <taxon>Planctomycetota</taxon>
        <taxon>Planctomycetia</taxon>
        <taxon>Planctomycetales</taxon>
        <taxon>Planctomycetaceae</taxon>
        <taxon>Symmachiella</taxon>
    </lineage>
</organism>
<keyword evidence="1" id="KW-0560">Oxidoreductase</keyword>
<dbReference type="GO" id="GO:0018493">
    <property type="term" value="F:formylmethanofuran dehydrogenase activity"/>
    <property type="evidence" value="ECO:0007669"/>
    <property type="project" value="InterPro"/>
</dbReference>
<dbReference type="GO" id="GO:0003954">
    <property type="term" value="F:NADH dehydrogenase activity"/>
    <property type="evidence" value="ECO:0007669"/>
    <property type="project" value="TreeGrafter"/>
</dbReference>
<dbReference type="InterPro" id="IPR050123">
    <property type="entry name" value="Prok_molybdopt-oxidoreductase"/>
</dbReference>
<dbReference type="PIRSF" id="PIRSF005646">
    <property type="entry name" value="FwdB"/>
    <property type="match status" value="1"/>
</dbReference>
<reference evidence="2 3" key="1">
    <citation type="submission" date="2019-02" db="EMBL/GenBank/DDBJ databases">
        <title>Deep-cultivation of Planctomycetes and their phenomic and genomic characterization uncovers novel biology.</title>
        <authorList>
            <person name="Wiegand S."/>
            <person name="Jogler M."/>
            <person name="Boedeker C."/>
            <person name="Pinto D."/>
            <person name="Vollmers J."/>
            <person name="Rivas-Marin E."/>
            <person name="Kohn T."/>
            <person name="Peeters S.H."/>
            <person name="Heuer A."/>
            <person name="Rast P."/>
            <person name="Oberbeckmann S."/>
            <person name="Bunk B."/>
            <person name="Jeske O."/>
            <person name="Meyerdierks A."/>
            <person name="Storesund J.E."/>
            <person name="Kallscheuer N."/>
            <person name="Luecker S."/>
            <person name="Lage O.M."/>
            <person name="Pohl T."/>
            <person name="Merkel B.J."/>
            <person name="Hornburger P."/>
            <person name="Mueller R.-W."/>
            <person name="Bruemmer F."/>
            <person name="Labrenz M."/>
            <person name="Spormann A.M."/>
            <person name="Op den Camp H."/>
            <person name="Overmann J."/>
            <person name="Amann R."/>
            <person name="Jetten M.S.M."/>
            <person name="Mascher T."/>
            <person name="Medema M.H."/>
            <person name="Devos D.P."/>
            <person name="Kaster A.-K."/>
            <person name="Ovreas L."/>
            <person name="Rohde M."/>
            <person name="Galperin M.Y."/>
            <person name="Jogler C."/>
        </authorList>
    </citation>
    <scope>NUCLEOTIDE SEQUENCE [LARGE SCALE GENOMIC DNA]</scope>
    <source>
        <strain evidence="2 3">Mal52</strain>
    </source>
</reference>
<dbReference type="NCBIfam" id="TIGR03129">
    <property type="entry name" value="one_C_dehyd_B"/>
    <property type="match status" value="1"/>
</dbReference>